<comment type="caution">
    <text evidence="1">The sequence shown here is derived from an EMBL/GenBank/DDBJ whole genome shotgun (WGS) entry which is preliminary data.</text>
</comment>
<evidence type="ECO:0000313" key="1">
    <source>
        <dbReference type="EMBL" id="RJF97307.1"/>
    </source>
</evidence>
<dbReference type="EMBL" id="QYUO01000001">
    <property type="protein sequence ID" value="RJF97307.1"/>
    <property type="molecule type" value="Genomic_DNA"/>
</dbReference>
<accession>A0A3A3FM59</accession>
<organism evidence="1 2">
    <name type="scientific">Noviherbaspirillum saxi</name>
    <dbReference type="NCBI Taxonomy" id="2320863"/>
    <lineage>
        <taxon>Bacteria</taxon>
        <taxon>Pseudomonadati</taxon>
        <taxon>Pseudomonadota</taxon>
        <taxon>Betaproteobacteria</taxon>
        <taxon>Burkholderiales</taxon>
        <taxon>Oxalobacteraceae</taxon>
        <taxon>Noviherbaspirillum</taxon>
    </lineage>
</organism>
<reference evidence="2" key="1">
    <citation type="submission" date="2018-09" db="EMBL/GenBank/DDBJ databases">
        <authorList>
            <person name="Zhu H."/>
        </authorList>
    </citation>
    <scope>NUCLEOTIDE SEQUENCE [LARGE SCALE GENOMIC DNA]</scope>
    <source>
        <strain evidence="2">K1R23-30</strain>
    </source>
</reference>
<protein>
    <submittedName>
        <fullName evidence="1">Uncharacterized protein</fullName>
    </submittedName>
</protein>
<evidence type="ECO:0000313" key="2">
    <source>
        <dbReference type="Proteomes" id="UP000265955"/>
    </source>
</evidence>
<gene>
    <name evidence="1" type="ORF">D3871_01225</name>
</gene>
<dbReference type="Proteomes" id="UP000265955">
    <property type="component" value="Unassembled WGS sequence"/>
</dbReference>
<proteinExistence type="predicted"/>
<dbReference type="AlphaFoldDB" id="A0A3A3FM59"/>
<keyword evidence="2" id="KW-1185">Reference proteome</keyword>
<sequence length="64" mass="6830">MEEGVDVLDDPEPDEGMVLELLLEVSLGVVPVADVPLPDMPELPEVLLSVADVPDPDEPLDDVP</sequence>
<name>A0A3A3FM59_9BURK</name>